<proteinExistence type="predicted"/>
<accession>A0A919PKE4</accession>
<feature type="transmembrane region" description="Helical" evidence="2">
    <location>
        <begin position="110"/>
        <end position="134"/>
    </location>
</feature>
<comment type="caution">
    <text evidence="3">The sequence shown here is derived from an EMBL/GenBank/DDBJ whole genome shotgun (WGS) entry which is preliminary data.</text>
</comment>
<evidence type="ECO:0000313" key="3">
    <source>
        <dbReference type="EMBL" id="GIG46425.1"/>
    </source>
</evidence>
<dbReference type="Proteomes" id="UP000660611">
    <property type="component" value="Unassembled WGS sequence"/>
</dbReference>
<name>A0A919PKE4_9ACTN</name>
<gene>
    <name evidence="3" type="ORF">Dsi01nite_044660</name>
</gene>
<evidence type="ECO:0000256" key="2">
    <source>
        <dbReference type="SAM" id="Phobius"/>
    </source>
</evidence>
<keyword evidence="2" id="KW-0472">Membrane</keyword>
<organism evidence="3 4">
    <name type="scientific">Dactylosporangium siamense</name>
    <dbReference type="NCBI Taxonomy" id="685454"/>
    <lineage>
        <taxon>Bacteria</taxon>
        <taxon>Bacillati</taxon>
        <taxon>Actinomycetota</taxon>
        <taxon>Actinomycetes</taxon>
        <taxon>Micromonosporales</taxon>
        <taxon>Micromonosporaceae</taxon>
        <taxon>Dactylosporangium</taxon>
    </lineage>
</organism>
<evidence type="ECO:0000256" key="1">
    <source>
        <dbReference type="SAM" id="MobiDB-lite"/>
    </source>
</evidence>
<reference evidence="3" key="1">
    <citation type="submission" date="2021-01" db="EMBL/GenBank/DDBJ databases">
        <title>Whole genome shotgun sequence of Dactylosporangium siamense NBRC 106093.</title>
        <authorList>
            <person name="Komaki H."/>
            <person name="Tamura T."/>
        </authorList>
    </citation>
    <scope>NUCLEOTIDE SEQUENCE</scope>
    <source>
        <strain evidence="3">NBRC 106093</strain>
    </source>
</reference>
<keyword evidence="2" id="KW-0812">Transmembrane</keyword>
<feature type="compositionally biased region" description="Low complexity" evidence="1">
    <location>
        <begin position="148"/>
        <end position="157"/>
    </location>
</feature>
<feature type="region of interest" description="Disordered" evidence="1">
    <location>
        <begin position="138"/>
        <end position="159"/>
    </location>
</feature>
<evidence type="ECO:0000313" key="4">
    <source>
        <dbReference type="Proteomes" id="UP000660611"/>
    </source>
</evidence>
<feature type="region of interest" description="Disordered" evidence="1">
    <location>
        <begin position="30"/>
        <end position="101"/>
    </location>
</feature>
<sequence length="308" mass="31530">MQPCPTCGGMGIDMNGYCTQCRTYRGVPQAPQPPVSGTPYSGDPYSGAPYAGYQASGPSFPDQQVSGPGYPGQTSGPGYPGQVSGPPAFPPTTYGGQYGASPTPPRKNRFMVPLIALSGVVVVLVIAIVAVVALRKDDPKTSADPGKSAGSTSGASTPAESKIDKCLVGTWQTSTFTQTAAMAGVEGGVSISLTKNGSTLKFTPDGKLTETYQDSVYSGSPTIQGQKVPITITVNATVNSDIQTASGSIVYSNVKTSGNTLTTAPSIGYSETEPFEADDNPAKYTCNGDSLTFSGTQIQATAKRTSSG</sequence>
<keyword evidence="4" id="KW-1185">Reference proteome</keyword>
<dbReference type="AlphaFoldDB" id="A0A919PKE4"/>
<dbReference type="EMBL" id="BONQ01000071">
    <property type="protein sequence ID" value="GIG46425.1"/>
    <property type="molecule type" value="Genomic_DNA"/>
</dbReference>
<keyword evidence="2" id="KW-1133">Transmembrane helix</keyword>
<protein>
    <submittedName>
        <fullName evidence="3">Uncharacterized protein</fullName>
    </submittedName>
</protein>
<feature type="compositionally biased region" description="Polar residues" evidence="1">
    <location>
        <begin position="61"/>
        <end position="76"/>
    </location>
</feature>